<name>V5FTC6_BYSSN</name>
<dbReference type="AlphaFoldDB" id="V5FTC6"/>
<evidence type="ECO:0000256" key="2">
    <source>
        <dbReference type="ARBA" id="ARBA00007282"/>
    </source>
</evidence>
<proteinExistence type="inferred from homology"/>
<protein>
    <recommendedName>
        <fullName evidence="8">Wax synthase domain-containing protein</fullName>
    </recommendedName>
</protein>
<reference evidence="10" key="1">
    <citation type="journal article" date="2014" name="Genome Announc.">
        <title>Draft genome sequence of the formaldehyde-resistant fungus Byssochlamys spectabilis No. 5 (anamorph Paecilomyces variotii No. 5) (NBRC109023).</title>
        <authorList>
            <person name="Oka T."/>
            <person name="Ekino K."/>
            <person name="Fukuda K."/>
            <person name="Nomura Y."/>
        </authorList>
    </citation>
    <scope>NUCLEOTIDE SEQUENCE [LARGE SCALE GENOMIC DNA]</scope>
    <source>
        <strain evidence="10">No. 5 / NBRC 109023</strain>
    </source>
</reference>
<evidence type="ECO:0000313" key="10">
    <source>
        <dbReference type="Proteomes" id="UP000018001"/>
    </source>
</evidence>
<keyword evidence="10" id="KW-1185">Reference proteome</keyword>
<dbReference type="PANTHER" id="PTHR31595:SF27">
    <property type="entry name" value="WAX SYNTHASE DOMAIN-CONTAINING PROTEIN-RELATED"/>
    <property type="match status" value="1"/>
</dbReference>
<evidence type="ECO:0000256" key="4">
    <source>
        <dbReference type="ARBA" id="ARBA00022692"/>
    </source>
</evidence>
<dbReference type="eggNOG" id="ENOG502SJEY">
    <property type="taxonomic scope" value="Eukaryota"/>
</dbReference>
<evidence type="ECO:0000256" key="7">
    <source>
        <dbReference type="SAM" id="Phobius"/>
    </source>
</evidence>
<dbReference type="GO" id="GO:0006629">
    <property type="term" value="P:lipid metabolic process"/>
    <property type="evidence" value="ECO:0007669"/>
    <property type="project" value="InterPro"/>
</dbReference>
<feature type="domain" description="Wax synthase" evidence="8">
    <location>
        <begin position="239"/>
        <end position="326"/>
    </location>
</feature>
<comment type="caution">
    <text evidence="9">The sequence shown here is derived from an EMBL/GenBank/DDBJ whole genome shotgun (WGS) entry which is preliminary data.</text>
</comment>
<feature type="transmembrane region" description="Helical" evidence="7">
    <location>
        <begin position="292"/>
        <end position="314"/>
    </location>
</feature>
<dbReference type="HOGENOM" id="CLU_032731_0_1_1"/>
<evidence type="ECO:0000256" key="3">
    <source>
        <dbReference type="ARBA" id="ARBA00022679"/>
    </source>
</evidence>
<dbReference type="Proteomes" id="UP000018001">
    <property type="component" value="Unassembled WGS sequence"/>
</dbReference>
<evidence type="ECO:0000256" key="1">
    <source>
        <dbReference type="ARBA" id="ARBA00004141"/>
    </source>
</evidence>
<keyword evidence="5 7" id="KW-1133">Transmembrane helix</keyword>
<dbReference type="PANTHER" id="PTHR31595">
    <property type="entry name" value="LONG-CHAIN-ALCOHOL O-FATTY-ACYLTRANSFERASE 3-RELATED"/>
    <property type="match status" value="1"/>
</dbReference>
<organism evidence="9 10">
    <name type="scientific">Byssochlamys spectabilis (strain No. 5 / NBRC 109023)</name>
    <name type="common">Paecilomyces variotii</name>
    <dbReference type="NCBI Taxonomy" id="1356009"/>
    <lineage>
        <taxon>Eukaryota</taxon>
        <taxon>Fungi</taxon>
        <taxon>Dikarya</taxon>
        <taxon>Ascomycota</taxon>
        <taxon>Pezizomycotina</taxon>
        <taxon>Eurotiomycetes</taxon>
        <taxon>Eurotiomycetidae</taxon>
        <taxon>Eurotiales</taxon>
        <taxon>Thermoascaceae</taxon>
        <taxon>Paecilomyces</taxon>
    </lineage>
</organism>
<accession>V5FTC6</accession>
<dbReference type="GO" id="GO:0008374">
    <property type="term" value="F:O-acyltransferase activity"/>
    <property type="evidence" value="ECO:0007669"/>
    <property type="project" value="InterPro"/>
</dbReference>
<evidence type="ECO:0000256" key="6">
    <source>
        <dbReference type="ARBA" id="ARBA00023136"/>
    </source>
</evidence>
<keyword evidence="6 7" id="KW-0472">Membrane</keyword>
<evidence type="ECO:0000259" key="8">
    <source>
        <dbReference type="Pfam" id="PF13813"/>
    </source>
</evidence>
<feature type="transmembrane region" description="Helical" evidence="7">
    <location>
        <begin position="400"/>
        <end position="419"/>
    </location>
</feature>
<keyword evidence="3" id="KW-0808">Transferase</keyword>
<gene>
    <name evidence="9" type="ORF">PVAR5_1513</name>
</gene>
<feature type="transmembrane region" description="Helical" evidence="7">
    <location>
        <begin position="358"/>
        <end position="380"/>
    </location>
</feature>
<dbReference type="InParanoid" id="V5FTC6"/>
<dbReference type="InterPro" id="IPR044851">
    <property type="entry name" value="Wax_synthase"/>
</dbReference>
<dbReference type="GO" id="GO:0016020">
    <property type="term" value="C:membrane"/>
    <property type="evidence" value="ECO:0007669"/>
    <property type="project" value="UniProtKB-SubCell"/>
</dbReference>
<dbReference type="OrthoDB" id="1077582at2759"/>
<sequence>MAIDLSPYTTFLYSVPAGNLTAALLATTSRNSIPRVLGFLVLCFIVYKQWTSVPNVPGPDIVRGTAASGTVSAFLAQTNLLFLTGIDVNDLIREKLADPSMGLRARFDGAMKLVQGTRGIGTSWQVKGTPPHPAFYGPKRRSPDRGVFVSRQLFILIWQYLFLDAVSTTFMGMSIEDRVREMGPGTEMLFWNATPEQWMRKFKIGVIGWLVVCRLLIDSTYRLISVIAVGLGGSSPELWPPFFSSMWEAYTIRGFWGTFWHQGLRWTLTSWASLITRTILRLPRPSLVERYLHLFLAFSVSGLIHVACDLGSSIPLERSGAMRFFCSFAFGIMVEDAVQEAWRQLTGNRAEKSEDVPIWKKAVGLVWVAAFLTFVTPFYAYPSLQVPKAAVPYSIAEKLGMAPAISAAVVGMIITKFWLGGEE</sequence>
<dbReference type="EMBL" id="BAUL01000041">
    <property type="protein sequence ID" value="GAD92916.1"/>
    <property type="molecule type" value="Genomic_DNA"/>
</dbReference>
<comment type="subcellular location">
    <subcellularLocation>
        <location evidence="1">Membrane</location>
        <topology evidence="1">Multi-pass membrane protein</topology>
    </subcellularLocation>
</comment>
<evidence type="ECO:0000313" key="9">
    <source>
        <dbReference type="EMBL" id="GAD92916.1"/>
    </source>
</evidence>
<dbReference type="InterPro" id="IPR032805">
    <property type="entry name" value="Wax_synthase_dom"/>
</dbReference>
<keyword evidence="4 7" id="KW-0812">Transmembrane</keyword>
<evidence type="ECO:0000256" key="5">
    <source>
        <dbReference type="ARBA" id="ARBA00022989"/>
    </source>
</evidence>
<comment type="similarity">
    <text evidence="2">Belongs to the wax synthase family.</text>
</comment>
<dbReference type="Pfam" id="PF13813">
    <property type="entry name" value="MBOAT_2"/>
    <property type="match status" value="1"/>
</dbReference>